<evidence type="ECO:0000256" key="4">
    <source>
        <dbReference type="ARBA" id="ARBA00022801"/>
    </source>
</evidence>
<evidence type="ECO:0000256" key="1">
    <source>
        <dbReference type="ARBA" id="ARBA00001946"/>
    </source>
</evidence>
<evidence type="ECO:0000256" key="7">
    <source>
        <dbReference type="ARBA" id="ARBA00025769"/>
    </source>
</evidence>
<dbReference type="Gene3D" id="3.30.420.10">
    <property type="entry name" value="Ribonuclease H-like superfamily/Ribonuclease H"/>
    <property type="match status" value="1"/>
</dbReference>
<evidence type="ECO:0000256" key="5">
    <source>
        <dbReference type="ARBA" id="ARBA00022839"/>
    </source>
</evidence>
<keyword evidence="9" id="KW-1185">Reference proteome</keyword>
<dbReference type="InterPro" id="IPR013520">
    <property type="entry name" value="Ribonucl_H"/>
</dbReference>
<sequence length="335" mass="37963">MRKVAMCFSLLQFPRYRIHALANSWWETFPILNRRAGITSSFKVLGSGNYGPQGRQYRRYSRQIITMKTEGRKKDSLSSKGNIKDEILEEALSTNLNTHKSSVADVERTQVLDIRQMIAENKELAKLVSFIVFDIETTGFSRTEDRIIEIALQDLAGGKNSTFQTLVNPKCYVPNSHIHGISTHMVNKPDVPRMEELIPILLQYIKSRQKPGGFVVLIAHNARNFDVPFLAEEFSRCSYKIPPDWLFVDSLPLAREAMKSKGFKGALKLSLQALGETFKIPLKGSAHRALADVQMLSLIFQKITFELKLSGSSIIEKYSFSDLELRNSKKKKSSS</sequence>
<dbReference type="GeneID" id="113711638"/>
<reference evidence="10" key="2">
    <citation type="submission" date="2025-08" db="UniProtKB">
        <authorList>
            <consortium name="RefSeq"/>
        </authorList>
    </citation>
    <scope>IDENTIFICATION</scope>
    <source>
        <tissue evidence="10">Leaves</tissue>
    </source>
</reference>
<dbReference type="SUPFAM" id="SSF53098">
    <property type="entry name" value="Ribonuclease H-like"/>
    <property type="match status" value="1"/>
</dbReference>
<reference evidence="9" key="1">
    <citation type="journal article" date="2025" name="Foods">
        <title>Unveiling the Microbial Signatures of Arabica Coffee Cherries: Insights into Ripeness Specific Diversity, Functional Traits, and Implications for Quality and Safety.</title>
        <authorList>
            <consortium name="RefSeq"/>
            <person name="Tenea G.N."/>
            <person name="Cifuentes V."/>
            <person name="Reyes P."/>
            <person name="Cevallos-Vallejos M."/>
        </authorList>
    </citation>
    <scope>NUCLEOTIDE SEQUENCE [LARGE SCALE GENOMIC DNA]</scope>
</reference>
<comment type="similarity">
    <text evidence="7">Belongs to the exonuclease superfamily. TREX family.</text>
</comment>
<keyword evidence="2" id="KW-0540">Nuclease</keyword>
<dbReference type="InterPro" id="IPR012337">
    <property type="entry name" value="RNaseH-like_sf"/>
</dbReference>
<feature type="domain" description="Exonuclease" evidence="8">
    <location>
        <begin position="129"/>
        <end position="309"/>
    </location>
</feature>
<organism evidence="9 10">
    <name type="scientific">Coffea arabica</name>
    <name type="common">Arabian coffee</name>
    <dbReference type="NCBI Taxonomy" id="13443"/>
    <lineage>
        <taxon>Eukaryota</taxon>
        <taxon>Viridiplantae</taxon>
        <taxon>Streptophyta</taxon>
        <taxon>Embryophyta</taxon>
        <taxon>Tracheophyta</taxon>
        <taxon>Spermatophyta</taxon>
        <taxon>Magnoliopsida</taxon>
        <taxon>eudicotyledons</taxon>
        <taxon>Gunneridae</taxon>
        <taxon>Pentapetalae</taxon>
        <taxon>asterids</taxon>
        <taxon>lamiids</taxon>
        <taxon>Gentianales</taxon>
        <taxon>Rubiaceae</taxon>
        <taxon>Ixoroideae</taxon>
        <taxon>Gardenieae complex</taxon>
        <taxon>Bertiereae - Coffeeae clade</taxon>
        <taxon>Coffeeae</taxon>
        <taxon>Coffea</taxon>
    </lineage>
</organism>
<dbReference type="OrthoDB" id="10250935at2759"/>
<keyword evidence="3" id="KW-0479">Metal-binding</keyword>
<keyword evidence="4" id="KW-0378">Hydrolase</keyword>
<protein>
    <submittedName>
        <fullName evidence="10">Exonuclease DPD1, chloroplastic/mitochondrial-like</fullName>
    </submittedName>
</protein>
<proteinExistence type="inferred from homology"/>
<dbReference type="CDD" id="cd06127">
    <property type="entry name" value="DEDDh"/>
    <property type="match status" value="1"/>
</dbReference>
<keyword evidence="5" id="KW-0269">Exonuclease</keyword>
<dbReference type="RefSeq" id="XP_027090598.1">
    <property type="nucleotide sequence ID" value="XM_027234797.2"/>
</dbReference>
<dbReference type="InterPro" id="IPR036397">
    <property type="entry name" value="RNaseH_sf"/>
</dbReference>
<dbReference type="GO" id="GO:0008296">
    <property type="term" value="F:3'-5'-DNA exonuclease activity"/>
    <property type="evidence" value="ECO:0007669"/>
    <property type="project" value="TreeGrafter"/>
</dbReference>
<evidence type="ECO:0000256" key="2">
    <source>
        <dbReference type="ARBA" id="ARBA00022722"/>
    </source>
</evidence>
<accession>A0A6P6UJW7</accession>
<evidence type="ECO:0000313" key="9">
    <source>
        <dbReference type="Proteomes" id="UP001652660"/>
    </source>
</evidence>
<dbReference type="GO" id="GO:0006308">
    <property type="term" value="P:DNA catabolic process"/>
    <property type="evidence" value="ECO:0007669"/>
    <property type="project" value="TreeGrafter"/>
</dbReference>
<evidence type="ECO:0000259" key="8">
    <source>
        <dbReference type="SMART" id="SM00479"/>
    </source>
</evidence>
<comment type="cofactor">
    <cofactor evidence="1">
        <name>Mg(2+)</name>
        <dbReference type="ChEBI" id="CHEBI:18420"/>
    </cofactor>
</comment>
<dbReference type="GO" id="GO:0005737">
    <property type="term" value="C:cytoplasm"/>
    <property type="evidence" value="ECO:0007669"/>
    <property type="project" value="TreeGrafter"/>
</dbReference>
<evidence type="ECO:0000256" key="6">
    <source>
        <dbReference type="ARBA" id="ARBA00022842"/>
    </source>
</evidence>
<dbReference type="PANTHER" id="PTHR13058">
    <property type="entry name" value="THREE PRIME REPAIR EXONUCLEASE 1, 2"/>
    <property type="match status" value="1"/>
</dbReference>
<dbReference type="Proteomes" id="UP001652660">
    <property type="component" value="Chromosome 10e"/>
</dbReference>
<evidence type="ECO:0000313" key="10">
    <source>
        <dbReference type="RefSeq" id="XP_027090598.1"/>
    </source>
</evidence>
<dbReference type="PANTHER" id="PTHR13058:SF19">
    <property type="entry name" value="LD40940P"/>
    <property type="match status" value="1"/>
</dbReference>
<name>A0A6P6UJW7_COFAR</name>
<dbReference type="AlphaFoldDB" id="A0A6P6UJW7"/>
<gene>
    <name evidence="10" type="primary">LOC113711638</name>
</gene>
<dbReference type="SMART" id="SM00479">
    <property type="entry name" value="EXOIII"/>
    <property type="match status" value="1"/>
</dbReference>
<dbReference type="InterPro" id="IPR040393">
    <property type="entry name" value="TREX1/2"/>
</dbReference>
<dbReference type="GO" id="GO:0046872">
    <property type="term" value="F:metal ion binding"/>
    <property type="evidence" value="ECO:0007669"/>
    <property type="project" value="UniProtKB-KW"/>
</dbReference>
<dbReference type="Pfam" id="PF00929">
    <property type="entry name" value="RNase_T"/>
    <property type="match status" value="1"/>
</dbReference>
<keyword evidence="6" id="KW-0460">Magnesium</keyword>
<dbReference type="FunFam" id="3.30.420.10:FF:000081">
    <property type="entry name" value="Exonuclease DPD1 chloroplastic/mitochondrial"/>
    <property type="match status" value="1"/>
</dbReference>
<dbReference type="GO" id="GO:0003676">
    <property type="term" value="F:nucleic acid binding"/>
    <property type="evidence" value="ECO:0007669"/>
    <property type="project" value="InterPro"/>
</dbReference>
<evidence type="ECO:0000256" key="3">
    <source>
        <dbReference type="ARBA" id="ARBA00022723"/>
    </source>
</evidence>